<dbReference type="InterPro" id="IPR017853">
    <property type="entry name" value="GH"/>
</dbReference>
<comment type="caution">
    <text evidence="4">The sequence shown here is derived from an EMBL/GenBank/DDBJ whole genome shotgun (WGS) entry which is preliminary data.</text>
</comment>
<feature type="domain" description="Glycoside hydrolase family 5" evidence="3">
    <location>
        <begin position="121"/>
        <end position="419"/>
    </location>
</feature>
<protein>
    <submittedName>
        <fullName evidence="4">Glycoside hydrolase family 5 protein</fullName>
        <ecNumber evidence="4">3.2.1.-</ecNumber>
    </submittedName>
</protein>
<evidence type="ECO:0000259" key="3">
    <source>
        <dbReference type="Pfam" id="PF00150"/>
    </source>
</evidence>
<evidence type="ECO:0000256" key="2">
    <source>
        <dbReference type="ARBA" id="ARBA00023295"/>
    </source>
</evidence>
<dbReference type="SUPFAM" id="SSF51445">
    <property type="entry name" value="(Trans)glycosidases"/>
    <property type="match status" value="1"/>
</dbReference>
<reference evidence="5" key="1">
    <citation type="journal article" date="2019" name="Int. J. Syst. Evol. Microbiol.">
        <title>The Global Catalogue of Microorganisms (GCM) 10K type strain sequencing project: providing services to taxonomists for standard genome sequencing and annotation.</title>
        <authorList>
            <consortium name="The Broad Institute Genomics Platform"/>
            <consortium name="The Broad Institute Genome Sequencing Center for Infectious Disease"/>
            <person name="Wu L."/>
            <person name="Ma J."/>
        </authorList>
    </citation>
    <scope>NUCLEOTIDE SEQUENCE [LARGE SCALE GENOMIC DNA]</scope>
    <source>
        <strain evidence="5">CGMCC 4.1622</strain>
    </source>
</reference>
<dbReference type="PANTHER" id="PTHR31263:SF0">
    <property type="entry name" value="CELLULASE FAMILY PROTEIN (AFU_ORTHOLOGUE AFUA_5G14560)"/>
    <property type="match status" value="1"/>
</dbReference>
<dbReference type="InterPro" id="IPR001547">
    <property type="entry name" value="Glyco_hydro_5"/>
</dbReference>
<evidence type="ECO:0000313" key="4">
    <source>
        <dbReference type="EMBL" id="MFC5639837.1"/>
    </source>
</evidence>
<dbReference type="RefSeq" id="WP_346140975.1">
    <property type="nucleotide sequence ID" value="NZ_BAAAUA010000002.1"/>
</dbReference>
<evidence type="ECO:0000256" key="1">
    <source>
        <dbReference type="ARBA" id="ARBA00022801"/>
    </source>
</evidence>
<gene>
    <name evidence="4" type="ORF">ACFPZF_00490</name>
</gene>
<evidence type="ECO:0000313" key="5">
    <source>
        <dbReference type="Proteomes" id="UP001596066"/>
    </source>
</evidence>
<accession>A0ABW0V1T9</accession>
<keyword evidence="1 4" id="KW-0378">Hydrolase</keyword>
<dbReference type="Gene3D" id="3.20.20.80">
    <property type="entry name" value="Glycosidases"/>
    <property type="match status" value="1"/>
</dbReference>
<dbReference type="Proteomes" id="UP001596066">
    <property type="component" value="Unassembled WGS sequence"/>
</dbReference>
<dbReference type="EMBL" id="JBHSOC010000001">
    <property type="protein sequence ID" value="MFC5639837.1"/>
    <property type="molecule type" value="Genomic_DNA"/>
</dbReference>
<dbReference type="Pfam" id="PF00150">
    <property type="entry name" value="Cellulase"/>
    <property type="match status" value="1"/>
</dbReference>
<proteinExistence type="predicted"/>
<dbReference type="PANTHER" id="PTHR31263">
    <property type="entry name" value="CELLULASE FAMILY PROTEIN (AFU_ORTHOLOGUE AFUA_5G14560)"/>
    <property type="match status" value="1"/>
</dbReference>
<keyword evidence="5" id="KW-1185">Reference proteome</keyword>
<sequence>MRSTLPNRFLRAAVTRALPATLVAGALLIGAVPGPVAVVTPAAAAGSGPVVLTGKQLAASWTGPLSTQGRYVVDAKGNRFKLKAGNWDGAQSHYLGSGDASDPANNQAGEVSNNIPMGLDRVPIAKILADFHALGLNTIRLPYADEMIDNEDTVPDSAVAANPQLRDKTPLEVYDAVVKALTADGFAVVLNNHTTTYHWCCGLDGNERWNKGQSAQKWEDDWLFMVERYKDNKRVVGADLRNEIRRDGTDDPNWDWGDDHDAYAAYQETGNRILDKDPDMLIIMEGINWVGIPQGMFAHWRPNLEPVRNMSNTLMYSNKLVYSVHFYGFTGPNHTGATGGWQNGETNDPRYRDLSPEDLEKAVNDEALFVTESGQHFTAPVWVSEFGTAGIGQTDAKEKDWFRRFTDILVKNDTDFAIWPLVGWANSSGKPNDNWAALSYAANGKRTGLEDGGDWRAADWNKLVTAGGKTGKVAKAERWNMINLDHGNQNASSYVRANFPIKTPGNLQGSCPDGERLIGLSRYKHRGLCTDVNQPATSSSDDWEVVTNAKYMTDDWAPGWEKAQCPEGSMVAGYSMWDTAFTSVMCQPVTTDLGTSNRVVWFDRGDNPALNDKQLRADWAPYDYKGQCNTDEYLAGVAFNWSAGQKYHDTPDALLCRPLD</sequence>
<dbReference type="GO" id="GO:0016798">
    <property type="term" value="F:hydrolase activity, acting on glycosyl bonds"/>
    <property type="evidence" value="ECO:0007669"/>
    <property type="project" value="UniProtKB-KW"/>
</dbReference>
<organism evidence="4 5">
    <name type="scientific">Kitasatospora cinereorecta</name>
    <dbReference type="NCBI Taxonomy" id="285560"/>
    <lineage>
        <taxon>Bacteria</taxon>
        <taxon>Bacillati</taxon>
        <taxon>Actinomycetota</taxon>
        <taxon>Actinomycetes</taxon>
        <taxon>Kitasatosporales</taxon>
        <taxon>Streptomycetaceae</taxon>
        <taxon>Kitasatospora</taxon>
    </lineage>
</organism>
<dbReference type="EC" id="3.2.1.-" evidence="4"/>
<keyword evidence="2 4" id="KW-0326">Glycosidase</keyword>
<name>A0ABW0V1T9_9ACTN</name>